<dbReference type="GO" id="GO:0003677">
    <property type="term" value="F:DNA binding"/>
    <property type="evidence" value="ECO:0007669"/>
    <property type="project" value="InterPro"/>
</dbReference>
<protein>
    <submittedName>
        <fullName evidence="2">Helix-turn-helix transcriptional regulator</fullName>
    </submittedName>
</protein>
<dbReference type="EMBL" id="JACXAI010000002">
    <property type="protein sequence ID" value="MBD1379159.1"/>
    <property type="molecule type" value="Genomic_DNA"/>
</dbReference>
<name>A0A926RZK9_9BACI</name>
<accession>A0A926RZK9</accession>
<evidence type="ECO:0000313" key="2">
    <source>
        <dbReference type="EMBL" id="MBD1379159.1"/>
    </source>
</evidence>
<evidence type="ECO:0000313" key="3">
    <source>
        <dbReference type="Proteomes" id="UP000626844"/>
    </source>
</evidence>
<dbReference type="InterPro" id="IPR010982">
    <property type="entry name" value="Lambda_DNA-bd_dom_sf"/>
</dbReference>
<dbReference type="SMART" id="SM00530">
    <property type="entry name" value="HTH_XRE"/>
    <property type="match status" value="1"/>
</dbReference>
<proteinExistence type="predicted"/>
<dbReference type="AlphaFoldDB" id="A0A926RZK9"/>
<gene>
    <name evidence="2" type="ORF">IC621_02850</name>
</gene>
<dbReference type="SUPFAM" id="SSF47413">
    <property type="entry name" value="lambda repressor-like DNA-binding domains"/>
    <property type="match status" value="1"/>
</dbReference>
<feature type="domain" description="HTH cro/C1-type" evidence="1">
    <location>
        <begin position="4"/>
        <end position="58"/>
    </location>
</feature>
<dbReference type="RefSeq" id="WP_191155512.1">
    <property type="nucleotide sequence ID" value="NZ_JACXAI010000002.1"/>
</dbReference>
<dbReference type="Pfam" id="PF01381">
    <property type="entry name" value="HTH_3"/>
    <property type="match status" value="1"/>
</dbReference>
<dbReference type="CDD" id="cd00093">
    <property type="entry name" value="HTH_XRE"/>
    <property type="match status" value="1"/>
</dbReference>
<sequence length="128" mass="15023">MIVLEYLIKQKKMKKKEVAEIAGAFPQALNDWLKQKRPIPKDKLYILSKYFNVPPQYMELELTSIVRDQIEEYLTDVVDEPDFIDEFTDDYALLAKWKNTLHVLENIGVDPDKAIKLLKLANEINQIK</sequence>
<reference evidence="2" key="1">
    <citation type="submission" date="2020-09" db="EMBL/GenBank/DDBJ databases">
        <title>A novel bacterium of genus Bacillus, isolated from South China Sea.</title>
        <authorList>
            <person name="Huang H."/>
            <person name="Mo K."/>
            <person name="Hu Y."/>
        </authorList>
    </citation>
    <scope>NUCLEOTIDE SEQUENCE</scope>
    <source>
        <strain evidence="2">IB182487</strain>
    </source>
</reference>
<dbReference type="PROSITE" id="PS50943">
    <property type="entry name" value="HTH_CROC1"/>
    <property type="match status" value="1"/>
</dbReference>
<organism evidence="2 3">
    <name type="scientific">Metabacillus arenae</name>
    <dbReference type="NCBI Taxonomy" id="2771434"/>
    <lineage>
        <taxon>Bacteria</taxon>
        <taxon>Bacillati</taxon>
        <taxon>Bacillota</taxon>
        <taxon>Bacilli</taxon>
        <taxon>Bacillales</taxon>
        <taxon>Bacillaceae</taxon>
        <taxon>Metabacillus</taxon>
    </lineage>
</organism>
<dbReference type="InterPro" id="IPR001387">
    <property type="entry name" value="Cro/C1-type_HTH"/>
</dbReference>
<dbReference type="Gene3D" id="1.10.260.40">
    <property type="entry name" value="lambda repressor-like DNA-binding domains"/>
    <property type="match status" value="1"/>
</dbReference>
<evidence type="ECO:0000259" key="1">
    <source>
        <dbReference type="PROSITE" id="PS50943"/>
    </source>
</evidence>
<keyword evidence="3" id="KW-1185">Reference proteome</keyword>
<dbReference type="Proteomes" id="UP000626844">
    <property type="component" value="Unassembled WGS sequence"/>
</dbReference>
<comment type="caution">
    <text evidence="2">The sequence shown here is derived from an EMBL/GenBank/DDBJ whole genome shotgun (WGS) entry which is preliminary data.</text>
</comment>